<gene>
    <name evidence="2" type="ORF">EYF80_050326</name>
</gene>
<feature type="compositionally biased region" description="Basic and acidic residues" evidence="1">
    <location>
        <begin position="259"/>
        <end position="361"/>
    </location>
</feature>
<feature type="region of interest" description="Disordered" evidence="1">
    <location>
        <begin position="59"/>
        <end position="83"/>
    </location>
</feature>
<dbReference type="EMBL" id="SRLO01001274">
    <property type="protein sequence ID" value="TNN39502.1"/>
    <property type="molecule type" value="Genomic_DNA"/>
</dbReference>
<feature type="compositionally biased region" description="Basic and acidic residues" evidence="1">
    <location>
        <begin position="127"/>
        <end position="142"/>
    </location>
</feature>
<feature type="compositionally biased region" description="Low complexity" evidence="1">
    <location>
        <begin position="202"/>
        <end position="213"/>
    </location>
</feature>
<evidence type="ECO:0000313" key="2">
    <source>
        <dbReference type="EMBL" id="TNN39502.1"/>
    </source>
</evidence>
<organism evidence="2 3">
    <name type="scientific">Liparis tanakae</name>
    <name type="common">Tanaka's snailfish</name>
    <dbReference type="NCBI Taxonomy" id="230148"/>
    <lineage>
        <taxon>Eukaryota</taxon>
        <taxon>Metazoa</taxon>
        <taxon>Chordata</taxon>
        <taxon>Craniata</taxon>
        <taxon>Vertebrata</taxon>
        <taxon>Euteleostomi</taxon>
        <taxon>Actinopterygii</taxon>
        <taxon>Neopterygii</taxon>
        <taxon>Teleostei</taxon>
        <taxon>Neoteleostei</taxon>
        <taxon>Acanthomorphata</taxon>
        <taxon>Eupercaria</taxon>
        <taxon>Perciformes</taxon>
        <taxon>Cottioidei</taxon>
        <taxon>Cottales</taxon>
        <taxon>Liparidae</taxon>
        <taxon>Liparis</taxon>
    </lineage>
</organism>
<feature type="region of interest" description="Disordered" evidence="1">
    <location>
        <begin position="190"/>
        <end position="237"/>
    </location>
</feature>
<comment type="caution">
    <text evidence="2">The sequence shown here is derived from an EMBL/GenBank/DDBJ whole genome shotgun (WGS) entry which is preliminary data.</text>
</comment>
<name>A0A4Z2FGI2_9TELE</name>
<keyword evidence="3" id="KW-1185">Reference proteome</keyword>
<feature type="region of interest" description="Disordered" evidence="1">
    <location>
        <begin position="115"/>
        <end position="173"/>
    </location>
</feature>
<evidence type="ECO:0000256" key="1">
    <source>
        <dbReference type="SAM" id="MobiDB-lite"/>
    </source>
</evidence>
<feature type="region of interest" description="Disordered" evidence="1">
    <location>
        <begin position="251"/>
        <end position="367"/>
    </location>
</feature>
<proteinExistence type="predicted"/>
<feature type="compositionally biased region" description="Polar residues" evidence="1">
    <location>
        <begin position="67"/>
        <end position="81"/>
    </location>
</feature>
<dbReference type="Proteomes" id="UP000314294">
    <property type="component" value="Unassembled WGS sequence"/>
</dbReference>
<accession>A0A4Z2FGI2</accession>
<evidence type="ECO:0000313" key="3">
    <source>
        <dbReference type="Proteomes" id="UP000314294"/>
    </source>
</evidence>
<feature type="compositionally biased region" description="Basic and acidic residues" evidence="1">
    <location>
        <begin position="219"/>
        <end position="232"/>
    </location>
</feature>
<reference evidence="2 3" key="1">
    <citation type="submission" date="2019-03" db="EMBL/GenBank/DDBJ databases">
        <title>First draft genome of Liparis tanakae, snailfish: a comprehensive survey of snailfish specific genes.</title>
        <authorList>
            <person name="Kim W."/>
            <person name="Song I."/>
            <person name="Jeong J.-H."/>
            <person name="Kim D."/>
            <person name="Kim S."/>
            <person name="Ryu S."/>
            <person name="Song J.Y."/>
            <person name="Lee S.K."/>
        </authorList>
    </citation>
    <scope>NUCLEOTIDE SEQUENCE [LARGE SCALE GENOMIC DNA]</scope>
    <source>
        <tissue evidence="2">Muscle</tissue>
    </source>
</reference>
<feature type="region of interest" description="Disordered" evidence="1">
    <location>
        <begin position="1"/>
        <end position="21"/>
    </location>
</feature>
<protein>
    <submittedName>
        <fullName evidence="2">Uncharacterized protein</fullName>
    </submittedName>
</protein>
<dbReference type="AlphaFoldDB" id="A0A4Z2FGI2"/>
<sequence length="367" mass="41625">MTPDPEWRPETPPGNAAYPPKPEIHQIKLRYSVLRGQATLSLSSSLWTSRLEARQLCSMRPARHTGQKSLSSRKQGVSTGRVSGCRQMWHTRSSSTSSRYRYSWFSSGGWAWPHRAHRSPGGVGGSDGEKGGADAPDAHLDFGDEVESSQRSVRKRSASEEEERKRGRGAQVDIIVMATAGGMLRHMDQSRWSHTRHRGNPLRSLSQRQQQQQEGGGECDERLFLSEPRSERMTSITPRFYSARRVLNTAQNKTCASRESVRVTGHEETRTRGDEETRRRGHEETGRRGDKETGRRGDEETRTRGDGETRRRGDGETRRRGEEETGRGGDEDTRRRGHEETRRGGHEERRTRGDEETRRGENAIAQL</sequence>